<dbReference type="AlphaFoldDB" id="A0A853GVR6"/>
<dbReference type="PANTHER" id="PTHR33231">
    <property type="entry name" value="30S RIBOSOMAL PROTEIN"/>
    <property type="match status" value="1"/>
</dbReference>
<evidence type="ECO:0000256" key="1">
    <source>
        <dbReference type="ARBA" id="ARBA00022845"/>
    </source>
</evidence>
<keyword evidence="7" id="KW-1185">Reference proteome</keyword>
<dbReference type="InterPro" id="IPR036567">
    <property type="entry name" value="RHF-like"/>
</dbReference>
<gene>
    <name evidence="6" type="primary">raiA</name>
    <name evidence="6" type="ORF">H0A62_01280</name>
</gene>
<dbReference type="GO" id="GO:0045900">
    <property type="term" value="P:negative regulation of translational elongation"/>
    <property type="evidence" value="ECO:0007669"/>
    <property type="project" value="TreeGrafter"/>
</dbReference>
<accession>A0A853GVR6</accession>
<proteinExistence type="inferred from homology"/>
<dbReference type="NCBIfam" id="TIGR00741">
    <property type="entry name" value="yfiA"/>
    <property type="match status" value="1"/>
</dbReference>
<comment type="subunit">
    <text evidence="3">Associates exclusively with 100S ribosomes, which are dimers of 70S ribosomes.</text>
</comment>
<dbReference type="InterPro" id="IPR050574">
    <property type="entry name" value="HPF/YfiA_ribosome-assoc"/>
</dbReference>
<dbReference type="Gene3D" id="3.30.160.100">
    <property type="entry name" value="Ribosome hibernation promotion factor-like"/>
    <property type="match status" value="1"/>
</dbReference>
<protein>
    <recommendedName>
        <fullName evidence="4">Ribosome hibernation promoting factor</fullName>
    </recommendedName>
    <alternativeName>
        <fullName evidence="5">Hibernation factor HPF</fullName>
    </alternativeName>
</protein>
<dbReference type="PANTHER" id="PTHR33231:SF1">
    <property type="entry name" value="30S RIBOSOMAL PROTEIN"/>
    <property type="match status" value="1"/>
</dbReference>
<dbReference type="Proteomes" id="UP000554144">
    <property type="component" value="Unassembled WGS sequence"/>
</dbReference>
<evidence type="ECO:0000256" key="3">
    <source>
        <dbReference type="ARBA" id="ARBA00038695"/>
    </source>
</evidence>
<evidence type="ECO:0000256" key="2">
    <source>
        <dbReference type="ARBA" id="ARBA00038434"/>
    </source>
</evidence>
<dbReference type="SUPFAM" id="SSF69754">
    <property type="entry name" value="Ribosome binding protein Y (YfiA homologue)"/>
    <property type="match status" value="1"/>
</dbReference>
<dbReference type="GO" id="GO:0043024">
    <property type="term" value="F:ribosomal small subunit binding"/>
    <property type="evidence" value="ECO:0007669"/>
    <property type="project" value="TreeGrafter"/>
</dbReference>
<evidence type="ECO:0000256" key="4">
    <source>
        <dbReference type="ARBA" id="ARBA00041148"/>
    </source>
</evidence>
<dbReference type="CDD" id="cd00552">
    <property type="entry name" value="RaiA"/>
    <property type="match status" value="1"/>
</dbReference>
<reference evidence="6 7" key="1">
    <citation type="submission" date="2020-07" db="EMBL/GenBank/DDBJ databases">
        <title>Taxonomic revisions and descriptions of new bacterial species based on genomic comparisons in the high-G+C-content subgroup of the family Alcaligenaceae.</title>
        <authorList>
            <person name="Szabo A."/>
            <person name="Felfoldi T."/>
        </authorList>
    </citation>
    <scope>NUCLEOTIDE SEQUENCE [LARGE SCALE GENOMIC DNA]</scope>
    <source>
        <strain evidence="6 7">DSM 25667</strain>
    </source>
</reference>
<evidence type="ECO:0000313" key="7">
    <source>
        <dbReference type="Proteomes" id="UP000554144"/>
    </source>
</evidence>
<dbReference type="EMBL" id="JACCEV010000001">
    <property type="protein sequence ID" value="NYT84222.1"/>
    <property type="molecule type" value="Genomic_DNA"/>
</dbReference>
<keyword evidence="1" id="KW-0810">Translation regulation</keyword>
<evidence type="ECO:0000313" key="6">
    <source>
        <dbReference type="EMBL" id="NYT84222.1"/>
    </source>
</evidence>
<sequence>MNLSITGRHLEVTPAIREYVMNKMARVSRHFDNVIDTQVILSIDRLKHTAEVTMRLRGKDIHCEAVDENLYSAIDLLADKIDRQVIKYKTKMQNHAHEPVKRQELPATE</sequence>
<dbReference type="FunFam" id="3.30.160.100:FF:000001">
    <property type="entry name" value="Ribosome hibernation promoting factor"/>
    <property type="match status" value="1"/>
</dbReference>
<name>A0A853GVR6_9BURK</name>
<dbReference type="GO" id="GO:0022627">
    <property type="term" value="C:cytosolic small ribosomal subunit"/>
    <property type="evidence" value="ECO:0007669"/>
    <property type="project" value="TreeGrafter"/>
</dbReference>
<dbReference type="Pfam" id="PF02482">
    <property type="entry name" value="Ribosomal_S30AE"/>
    <property type="match status" value="1"/>
</dbReference>
<dbReference type="InterPro" id="IPR003489">
    <property type="entry name" value="RHF/RaiA"/>
</dbReference>
<organism evidence="6 7">
    <name type="scientific">Pollutimonas harenae</name>
    <dbReference type="NCBI Taxonomy" id="657015"/>
    <lineage>
        <taxon>Bacteria</taxon>
        <taxon>Pseudomonadati</taxon>
        <taxon>Pseudomonadota</taxon>
        <taxon>Betaproteobacteria</taxon>
        <taxon>Burkholderiales</taxon>
        <taxon>Alcaligenaceae</taxon>
        <taxon>Pollutimonas</taxon>
    </lineage>
</organism>
<evidence type="ECO:0000256" key="5">
    <source>
        <dbReference type="ARBA" id="ARBA00041319"/>
    </source>
</evidence>
<dbReference type="RefSeq" id="WP_130038593.1">
    <property type="nucleotide sequence ID" value="NZ_JACCEV010000001.1"/>
</dbReference>
<comment type="similarity">
    <text evidence="2">Belongs to the HPF/YfiA ribosome-associated protein family. Short HPF subfamily.</text>
</comment>
<comment type="caution">
    <text evidence="6">The sequence shown here is derived from an EMBL/GenBank/DDBJ whole genome shotgun (WGS) entry which is preliminary data.</text>
</comment>
<dbReference type="OrthoDB" id="9795980at2"/>